<dbReference type="CDD" id="cd15482">
    <property type="entry name" value="Sialidase_non-viral"/>
    <property type="match status" value="1"/>
</dbReference>
<gene>
    <name evidence="2" type="ORF">METZ01_LOCUS6637</name>
</gene>
<dbReference type="Gene3D" id="2.120.10.10">
    <property type="match status" value="1"/>
</dbReference>
<accession>A0A381NJT8</accession>
<feature type="region of interest" description="Disordered" evidence="1">
    <location>
        <begin position="349"/>
        <end position="368"/>
    </location>
</feature>
<proteinExistence type="predicted"/>
<feature type="compositionally biased region" description="Low complexity" evidence="1">
    <location>
        <begin position="351"/>
        <end position="361"/>
    </location>
</feature>
<dbReference type="AlphaFoldDB" id="A0A381NJT8"/>
<sequence length="407" mass="44117">MAFDFSRPHIWALALGITVVLFACAPVRAQQPFTVEPLVSPAPGSSLTGNLVASDTGLYLSWLESLDEGHAFRFAMWDGQTFSEPLTIHTSAAFFANWADFGSMLPFADNRLAAHWLEKAANGTYQYDIWMSVSDDGGTTWGTPQRPHRDGTLSEHGFVSLAEYGKTGFAGVWLDGRKFRKGARDNEMSLMFTTFADGGFQAEHQLDGRICECCQTGMARTADGLLIAYRDRSSDEIRDISVVRYADGTWTEPVTLHEDGWQIPGCPVNGPQVVADGDRLAVGWFSASGGDPRVQAKFSRDSGASFSEVIRVDDGHPVGRVDIEMLGGATVMTWLERGEGGEGAVKLRRVSPSGGPSPSHSIAHTGSGRASGFPRMAVFGGDIYVTWTEAYTREGSSQVRIAKVTVE</sequence>
<dbReference type="EMBL" id="UINC01000349">
    <property type="protein sequence ID" value="SUZ53783.1"/>
    <property type="molecule type" value="Genomic_DNA"/>
</dbReference>
<protein>
    <recommendedName>
        <fullName evidence="3">Sialidase domain-containing protein</fullName>
    </recommendedName>
</protein>
<reference evidence="2" key="1">
    <citation type="submission" date="2018-05" db="EMBL/GenBank/DDBJ databases">
        <authorList>
            <person name="Lanie J.A."/>
            <person name="Ng W.-L."/>
            <person name="Kazmierczak K.M."/>
            <person name="Andrzejewski T.M."/>
            <person name="Davidsen T.M."/>
            <person name="Wayne K.J."/>
            <person name="Tettelin H."/>
            <person name="Glass J.I."/>
            <person name="Rusch D."/>
            <person name="Podicherti R."/>
            <person name="Tsui H.-C.T."/>
            <person name="Winkler M.E."/>
        </authorList>
    </citation>
    <scope>NUCLEOTIDE SEQUENCE</scope>
</reference>
<name>A0A381NJT8_9ZZZZ</name>
<organism evidence="2">
    <name type="scientific">marine metagenome</name>
    <dbReference type="NCBI Taxonomy" id="408172"/>
    <lineage>
        <taxon>unclassified sequences</taxon>
        <taxon>metagenomes</taxon>
        <taxon>ecological metagenomes</taxon>
    </lineage>
</organism>
<evidence type="ECO:0008006" key="3">
    <source>
        <dbReference type="Google" id="ProtNLM"/>
    </source>
</evidence>
<evidence type="ECO:0000313" key="2">
    <source>
        <dbReference type="EMBL" id="SUZ53783.1"/>
    </source>
</evidence>
<evidence type="ECO:0000256" key="1">
    <source>
        <dbReference type="SAM" id="MobiDB-lite"/>
    </source>
</evidence>
<dbReference type="PROSITE" id="PS51257">
    <property type="entry name" value="PROKAR_LIPOPROTEIN"/>
    <property type="match status" value="1"/>
</dbReference>
<dbReference type="SUPFAM" id="SSF50939">
    <property type="entry name" value="Sialidases"/>
    <property type="match status" value="1"/>
</dbReference>
<dbReference type="InterPro" id="IPR036278">
    <property type="entry name" value="Sialidase_sf"/>
</dbReference>